<dbReference type="EMBL" id="QGGV01000003">
    <property type="protein sequence ID" value="PWK57182.1"/>
    <property type="molecule type" value="Genomic_DNA"/>
</dbReference>
<dbReference type="SUPFAM" id="SSF52172">
    <property type="entry name" value="CheY-like"/>
    <property type="match status" value="1"/>
</dbReference>
<dbReference type="InterPro" id="IPR001789">
    <property type="entry name" value="Sig_transdc_resp-reg_receiver"/>
</dbReference>
<evidence type="ECO:0000256" key="1">
    <source>
        <dbReference type="ARBA" id="ARBA00022553"/>
    </source>
</evidence>
<dbReference type="OrthoDB" id="582170at2"/>
<keyword evidence="1 2" id="KW-0597">Phosphoprotein</keyword>
<feature type="modified residue" description="4-aspartylphosphate" evidence="2">
    <location>
        <position position="57"/>
    </location>
</feature>
<proteinExistence type="predicted"/>
<feature type="domain" description="Response regulatory" evidence="3">
    <location>
        <begin position="7"/>
        <end position="116"/>
    </location>
</feature>
<dbReference type="KEGG" id="salo:EF888_10315"/>
<dbReference type="AlphaFoldDB" id="A0A316G982"/>
<name>A0A316G982_9RHOB</name>
<evidence type="ECO:0000256" key="2">
    <source>
        <dbReference type="PROSITE-ProRule" id="PRU00169"/>
    </source>
</evidence>
<gene>
    <name evidence="4" type="ORF">C8D95_103421</name>
</gene>
<dbReference type="PANTHER" id="PTHR44591:SF24">
    <property type="entry name" value="PROTEIN-GLUTAMATE METHYLESTERASE_PROTEIN-GLUTAMINE GLUTAMINASE 1"/>
    <property type="match status" value="1"/>
</dbReference>
<dbReference type="SMART" id="SM00448">
    <property type="entry name" value="REC"/>
    <property type="match status" value="1"/>
</dbReference>
<dbReference type="Gene3D" id="3.40.50.2300">
    <property type="match status" value="1"/>
</dbReference>
<dbReference type="GO" id="GO:0000160">
    <property type="term" value="P:phosphorelay signal transduction system"/>
    <property type="evidence" value="ECO:0007669"/>
    <property type="project" value="InterPro"/>
</dbReference>
<dbReference type="Proteomes" id="UP000245390">
    <property type="component" value="Unassembled WGS sequence"/>
</dbReference>
<keyword evidence="5" id="KW-1185">Reference proteome</keyword>
<dbReference type="RefSeq" id="WP_109758919.1">
    <property type="nucleotide sequence ID" value="NZ_CP034588.1"/>
</dbReference>
<dbReference type="PANTHER" id="PTHR44591">
    <property type="entry name" value="STRESS RESPONSE REGULATOR PROTEIN 1"/>
    <property type="match status" value="1"/>
</dbReference>
<evidence type="ECO:0000313" key="5">
    <source>
        <dbReference type="Proteomes" id="UP000245390"/>
    </source>
</evidence>
<dbReference type="InterPro" id="IPR011006">
    <property type="entry name" value="CheY-like_superfamily"/>
</dbReference>
<dbReference type="InterPro" id="IPR050595">
    <property type="entry name" value="Bact_response_regulator"/>
</dbReference>
<organism evidence="4 5">
    <name type="scientific">Silicimonas algicola</name>
    <dbReference type="NCBI Taxonomy" id="1826607"/>
    <lineage>
        <taxon>Bacteria</taxon>
        <taxon>Pseudomonadati</taxon>
        <taxon>Pseudomonadota</taxon>
        <taxon>Alphaproteobacteria</taxon>
        <taxon>Rhodobacterales</taxon>
        <taxon>Paracoccaceae</taxon>
    </lineage>
</organism>
<accession>A0A316G982</accession>
<sequence>MTEKPLTILAVEDEALIAMELEDLLQDFGYRVAGPASTVSAALALLQGCHPDAAVVDANLAGESAWPIVEALEKAGIPMVVASGYELSELPFAFNGPLVSKPYRARNVGDALSVALDASSRDRPPSE</sequence>
<evidence type="ECO:0000313" key="4">
    <source>
        <dbReference type="EMBL" id="PWK57182.1"/>
    </source>
</evidence>
<dbReference type="PROSITE" id="PS50110">
    <property type="entry name" value="RESPONSE_REGULATORY"/>
    <property type="match status" value="1"/>
</dbReference>
<reference evidence="4 5" key="1">
    <citation type="submission" date="2018-05" db="EMBL/GenBank/DDBJ databases">
        <title>Genomic Encyclopedia of Type Strains, Phase IV (KMG-IV): sequencing the most valuable type-strain genomes for metagenomic binning, comparative biology and taxonomic classification.</title>
        <authorList>
            <person name="Goeker M."/>
        </authorList>
    </citation>
    <scope>NUCLEOTIDE SEQUENCE [LARGE SCALE GENOMIC DNA]</scope>
    <source>
        <strain evidence="4 5">DSM 103371</strain>
    </source>
</reference>
<evidence type="ECO:0000259" key="3">
    <source>
        <dbReference type="PROSITE" id="PS50110"/>
    </source>
</evidence>
<protein>
    <submittedName>
        <fullName evidence="4">Response regulator receiver domain-containing protein</fullName>
    </submittedName>
</protein>
<comment type="caution">
    <text evidence="4">The sequence shown here is derived from an EMBL/GenBank/DDBJ whole genome shotgun (WGS) entry which is preliminary data.</text>
</comment>